<keyword evidence="2" id="KW-1185">Reference proteome</keyword>
<evidence type="ECO:0000313" key="1">
    <source>
        <dbReference type="EMBL" id="KAG9389912.1"/>
    </source>
</evidence>
<sequence>MNNPWYPVLGIPAEFFLKERDEAVSMLTRTLGISVVDLGEVHFFAALKQAHAVPNSSSELTMTNVMCILKDGEERHHLSIGEPLNTLTGAASIQISCSNLHAGFHSLCKWEMARFGRPKATLALEAPSSHRQNSTLGTLTGDIEVLNTCMEHEEMMFKEAPTCRFFHGVSVLFANAPQSADGEILSAFFTEHLKCRVASCFTMPDLAGAGILILPLAEDLEALLGNLPPFQGRKLFLMPLEHLRAFPPSLLVNGVPKETILSCPALRTERQVADFKAEGLGLVIMYDSAETVESIEQDMFFSPEQFTDGQHSLAVDFYKGTPEGMVVAQDVESVQDPAPEPELEPEPEPERTYSSLALDTRDVYLLDRDSLLFTTRTEFPLYRADSNTRPTPIGVMAHTLGCIQADEYVTAKGPERLMPSRMRNYQYSMADIDEDGMLAHFPEGHLEGSVRVQQQDCLVVVSKLSNKHPGESRTAKSL</sequence>
<reference evidence="1" key="1">
    <citation type="submission" date="2021-05" db="EMBL/GenBank/DDBJ databases">
        <title>A free-living protist that lacks canonical eukaryotic 1 DNA replication and segregation systems.</title>
        <authorList>
            <person name="Salas-Leiva D.E."/>
            <person name="Tromer E.C."/>
            <person name="Curtis B.A."/>
            <person name="Jerlstrom-Hultqvist J."/>
            <person name="Kolisko M."/>
            <person name="Yi Z."/>
            <person name="Salas-Leiva J.S."/>
            <person name="Gallot-Lavallee L."/>
            <person name="Kops G.J.P.L."/>
            <person name="Archibald J.M."/>
            <person name="Simpson A.G.B."/>
            <person name="Roger A.J."/>
        </authorList>
    </citation>
    <scope>NUCLEOTIDE SEQUENCE</scope>
    <source>
        <strain evidence="1">BICM</strain>
    </source>
</reference>
<dbReference type="EMBL" id="JAHDYR010000067">
    <property type="protein sequence ID" value="KAG9389912.1"/>
    <property type="molecule type" value="Genomic_DNA"/>
</dbReference>
<organism evidence="1 2">
    <name type="scientific">Carpediemonas membranifera</name>
    <dbReference type="NCBI Taxonomy" id="201153"/>
    <lineage>
        <taxon>Eukaryota</taxon>
        <taxon>Metamonada</taxon>
        <taxon>Carpediemonas-like organisms</taxon>
        <taxon>Carpediemonas</taxon>
    </lineage>
</organism>
<dbReference type="AlphaFoldDB" id="A0A8J6AZU0"/>
<proteinExistence type="predicted"/>
<comment type="caution">
    <text evidence="1">The sequence shown here is derived from an EMBL/GenBank/DDBJ whole genome shotgun (WGS) entry which is preliminary data.</text>
</comment>
<accession>A0A8J6AZU0</accession>
<evidence type="ECO:0000313" key="2">
    <source>
        <dbReference type="Proteomes" id="UP000717585"/>
    </source>
</evidence>
<name>A0A8J6AZU0_9EUKA</name>
<gene>
    <name evidence="1" type="ORF">J8273_8599</name>
</gene>
<dbReference type="Proteomes" id="UP000717585">
    <property type="component" value="Unassembled WGS sequence"/>
</dbReference>
<protein>
    <submittedName>
        <fullName evidence="1">Uncharacterized protein</fullName>
    </submittedName>
</protein>